<comment type="caution">
    <text evidence="1">The sequence shown here is derived from an EMBL/GenBank/DDBJ whole genome shotgun (WGS) entry which is preliminary data.</text>
</comment>
<protein>
    <submittedName>
        <fullName evidence="1">6212_t:CDS:1</fullName>
    </submittedName>
</protein>
<dbReference type="EMBL" id="CAJVPJ010000025">
    <property type="protein sequence ID" value="CAG8459413.1"/>
    <property type="molecule type" value="Genomic_DNA"/>
</dbReference>
<reference evidence="1" key="1">
    <citation type="submission" date="2021-06" db="EMBL/GenBank/DDBJ databases">
        <authorList>
            <person name="Kallberg Y."/>
            <person name="Tangrot J."/>
            <person name="Rosling A."/>
        </authorList>
    </citation>
    <scope>NUCLEOTIDE SEQUENCE</scope>
    <source>
        <strain evidence="1">IA702</strain>
    </source>
</reference>
<dbReference type="OrthoDB" id="2350118at2759"/>
<evidence type="ECO:0000313" key="1">
    <source>
        <dbReference type="EMBL" id="CAG8459413.1"/>
    </source>
</evidence>
<keyword evidence="2" id="KW-1185">Reference proteome</keyword>
<dbReference type="InterPro" id="IPR032675">
    <property type="entry name" value="LRR_dom_sf"/>
</dbReference>
<dbReference type="AlphaFoldDB" id="A0A9N8VR22"/>
<evidence type="ECO:0000313" key="2">
    <source>
        <dbReference type="Proteomes" id="UP000789572"/>
    </source>
</evidence>
<name>A0A9N8VR22_9GLOM</name>
<dbReference type="Proteomes" id="UP000789572">
    <property type="component" value="Unassembled WGS sequence"/>
</dbReference>
<dbReference type="Gene3D" id="3.80.10.10">
    <property type="entry name" value="Ribonuclease Inhibitor"/>
    <property type="match status" value="1"/>
</dbReference>
<accession>A0A9N8VR22</accession>
<gene>
    <name evidence="1" type="ORF">POCULU_LOCUS479</name>
</gene>
<sequence>MFTEDTTSDLKTLYACALVSRQWCIDAIPYLWANPFINPRGKTPLSTLRRLLTCKERTKLGIAACDKDCHLESGCDCDNNDAAQLAFNYPEFITTINLHRLTDCYEREFENNESANTMRVILELLVRHGTRLKVLEAGWDEGMIFFEYKVLVQRLKKFKLLGSLYTILDQVGKYCKNVEFLYIPFCDFASEKVQSSFSSAITAIASQRSLKHLTLSGSRSPDHASFRSLIESILTQASTLETITLDRFYFDNDDMFKVLASCTKLRIIDFKRCRVKDDKVVEVLVNSNLEKLEKVVVMSNCGSMKLLQWAIRISGEHYGYKTDVCLY</sequence>
<proteinExistence type="predicted"/>
<organism evidence="1 2">
    <name type="scientific">Paraglomus occultum</name>
    <dbReference type="NCBI Taxonomy" id="144539"/>
    <lineage>
        <taxon>Eukaryota</taxon>
        <taxon>Fungi</taxon>
        <taxon>Fungi incertae sedis</taxon>
        <taxon>Mucoromycota</taxon>
        <taxon>Glomeromycotina</taxon>
        <taxon>Glomeromycetes</taxon>
        <taxon>Paraglomerales</taxon>
        <taxon>Paraglomeraceae</taxon>
        <taxon>Paraglomus</taxon>
    </lineage>
</organism>
<dbReference type="SUPFAM" id="SSF52047">
    <property type="entry name" value="RNI-like"/>
    <property type="match status" value="1"/>
</dbReference>